<accession>A0A1B6NPD7</accession>
<proteinExistence type="predicted"/>
<reference evidence="1" key="1">
    <citation type="submission" date="2013-11" db="EMBL/GenBank/DDBJ databases">
        <title>Microbial diversity, functional groups and degradation webs in Northern and Southern Mediterranean and Red Sea marine crude oil polluted sites.</title>
        <authorList>
            <person name="Daffonchio D."/>
            <person name="Mapelli F."/>
            <person name="Ferrer M."/>
            <person name="Richter M."/>
            <person name="Cherif A."/>
            <person name="Malkawi H.I."/>
            <person name="Yakimov M.M."/>
            <person name="Abdel-Fattah Y.R."/>
            <person name="Blaghen M."/>
            <person name="Golyshin P.N."/>
            <person name="Kalogerakis N."/>
            <person name="Boon N."/>
            <person name="Magagnini M."/>
            <person name="Fava F."/>
        </authorList>
    </citation>
    <scope>NUCLEOTIDE SEQUENCE</scope>
</reference>
<feature type="non-terminal residue" evidence="1">
    <location>
        <position position="47"/>
    </location>
</feature>
<evidence type="ECO:0000313" key="1">
    <source>
        <dbReference type="EMBL" id="KTF05259.1"/>
    </source>
</evidence>
<organism evidence="1">
    <name type="scientific">marine sediment metagenome</name>
    <dbReference type="NCBI Taxonomy" id="412755"/>
    <lineage>
        <taxon>unclassified sequences</taxon>
        <taxon>metagenomes</taxon>
        <taxon>ecological metagenomes</taxon>
    </lineage>
</organism>
<sequence>MGRHREKKESDKNVHLDLMVQKVRLVLAEEAPREDQAHLLQLRTVQK</sequence>
<protein>
    <submittedName>
        <fullName evidence="1">Uncharacterized protein</fullName>
    </submittedName>
</protein>
<comment type="caution">
    <text evidence="1">The sequence shown here is derived from an EMBL/GenBank/DDBJ whole genome shotgun (WGS) entry which is preliminary data.</text>
</comment>
<name>A0A1B6NPD7_9ZZZZ</name>
<dbReference type="AlphaFoldDB" id="A0A1B6NPD7"/>
<dbReference type="EMBL" id="AYSL01001904">
    <property type="protein sequence ID" value="KTF05259.1"/>
    <property type="molecule type" value="Genomic_DNA"/>
</dbReference>
<gene>
    <name evidence="1" type="ORF">MGSAQ_003245</name>
</gene>